<protein>
    <submittedName>
        <fullName evidence="1">Uncharacterized protein</fullName>
    </submittedName>
</protein>
<name>A0ABD2Q2C3_9PLAT</name>
<dbReference type="Proteomes" id="UP001626550">
    <property type="component" value="Unassembled WGS sequence"/>
</dbReference>
<organism evidence="1 2">
    <name type="scientific">Cichlidogyrus casuarinus</name>
    <dbReference type="NCBI Taxonomy" id="1844966"/>
    <lineage>
        <taxon>Eukaryota</taxon>
        <taxon>Metazoa</taxon>
        <taxon>Spiralia</taxon>
        <taxon>Lophotrochozoa</taxon>
        <taxon>Platyhelminthes</taxon>
        <taxon>Monogenea</taxon>
        <taxon>Monopisthocotylea</taxon>
        <taxon>Dactylogyridea</taxon>
        <taxon>Ancyrocephalidae</taxon>
        <taxon>Cichlidogyrus</taxon>
    </lineage>
</organism>
<reference evidence="1 2" key="1">
    <citation type="submission" date="2024-11" db="EMBL/GenBank/DDBJ databases">
        <title>Adaptive evolution of stress response genes in parasites aligns with host niche diversity.</title>
        <authorList>
            <person name="Hahn C."/>
            <person name="Resl P."/>
        </authorList>
    </citation>
    <scope>NUCLEOTIDE SEQUENCE [LARGE SCALE GENOMIC DNA]</scope>
    <source>
        <strain evidence="1">EGGRZ-B1_66</strain>
        <tissue evidence="1">Body</tissue>
    </source>
</reference>
<evidence type="ECO:0000313" key="2">
    <source>
        <dbReference type="Proteomes" id="UP001626550"/>
    </source>
</evidence>
<evidence type="ECO:0000313" key="1">
    <source>
        <dbReference type="EMBL" id="KAL3312881.1"/>
    </source>
</evidence>
<sequence length="86" mass="10006">MYKNIKQNSKNMDHIRTGVYHLAYLLMDCEEDFLKSGFGRRKLSVETGEDREAGKATMISGELQKLVRLQIHQGKQLTDDRNYSKQ</sequence>
<dbReference type="AlphaFoldDB" id="A0ABD2Q2C3"/>
<keyword evidence="2" id="KW-1185">Reference proteome</keyword>
<gene>
    <name evidence="1" type="ORF">Ciccas_008520</name>
</gene>
<dbReference type="EMBL" id="JBJKFK010001516">
    <property type="protein sequence ID" value="KAL3312881.1"/>
    <property type="molecule type" value="Genomic_DNA"/>
</dbReference>
<proteinExistence type="predicted"/>
<accession>A0ABD2Q2C3</accession>
<comment type="caution">
    <text evidence="1">The sequence shown here is derived from an EMBL/GenBank/DDBJ whole genome shotgun (WGS) entry which is preliminary data.</text>
</comment>